<dbReference type="Proteomes" id="UP000663829">
    <property type="component" value="Unassembled WGS sequence"/>
</dbReference>
<evidence type="ECO:0000313" key="2">
    <source>
        <dbReference type="EMBL" id="CAF1409455.1"/>
    </source>
</evidence>
<accession>A0A815LMN4</accession>
<evidence type="ECO:0000313" key="4">
    <source>
        <dbReference type="EMBL" id="CAF4298946.1"/>
    </source>
</evidence>
<evidence type="ECO:0000313" key="3">
    <source>
        <dbReference type="EMBL" id="CAF4204726.1"/>
    </source>
</evidence>
<dbReference type="EMBL" id="CAJNOQ010017833">
    <property type="protein sequence ID" value="CAF1409455.1"/>
    <property type="molecule type" value="Genomic_DNA"/>
</dbReference>
<evidence type="ECO:0000313" key="1">
    <source>
        <dbReference type="EMBL" id="CAF1397365.1"/>
    </source>
</evidence>
<dbReference type="AlphaFoldDB" id="A0A815LMN4"/>
<evidence type="ECO:0000313" key="5">
    <source>
        <dbReference type="Proteomes" id="UP000663829"/>
    </source>
</evidence>
<keyword evidence="5" id="KW-1185">Reference proteome</keyword>
<proteinExistence type="predicted"/>
<name>A0A815LMN4_9BILA</name>
<protein>
    <submittedName>
        <fullName evidence="2">Uncharacterized protein</fullName>
    </submittedName>
</protein>
<dbReference type="Proteomes" id="UP000681722">
    <property type="component" value="Unassembled WGS sequence"/>
</dbReference>
<organism evidence="2 5">
    <name type="scientific">Didymodactylos carnosus</name>
    <dbReference type="NCBI Taxonomy" id="1234261"/>
    <lineage>
        <taxon>Eukaryota</taxon>
        <taxon>Metazoa</taxon>
        <taxon>Spiralia</taxon>
        <taxon>Gnathifera</taxon>
        <taxon>Rotifera</taxon>
        <taxon>Eurotatoria</taxon>
        <taxon>Bdelloidea</taxon>
        <taxon>Philodinida</taxon>
        <taxon>Philodinidae</taxon>
        <taxon>Didymodactylos</taxon>
    </lineage>
</organism>
<dbReference type="Proteomes" id="UP000682733">
    <property type="component" value="Unassembled WGS sequence"/>
</dbReference>
<comment type="caution">
    <text evidence="2">The sequence shown here is derived from an EMBL/GenBank/DDBJ whole genome shotgun (WGS) entry which is preliminary data.</text>
</comment>
<gene>
    <name evidence="2" type="ORF">GPM918_LOCUS33463</name>
    <name evidence="1" type="ORF">OVA965_LOCUS32870</name>
    <name evidence="4" type="ORF">SRO942_LOCUS34147</name>
    <name evidence="3" type="ORF">TMI583_LOCUS33742</name>
</gene>
<reference evidence="2" key="1">
    <citation type="submission" date="2021-02" db="EMBL/GenBank/DDBJ databases">
        <authorList>
            <person name="Nowell W R."/>
        </authorList>
    </citation>
    <scope>NUCLEOTIDE SEQUENCE</scope>
</reference>
<dbReference type="EMBL" id="CAJOBC010083257">
    <property type="protein sequence ID" value="CAF4298946.1"/>
    <property type="molecule type" value="Genomic_DNA"/>
</dbReference>
<sequence>MMSYDRQNLLIELQSLMNMPRRNNGDRWKTFIYILEKYTPMARSHLQSIDDAHGWLVDLLLPNNENLSPLIDRSEYERFEAIMGLRRILESIIFDHCVICERLDNVEGQLQTVK</sequence>
<dbReference type="EMBL" id="CAJOBA010047734">
    <property type="protein sequence ID" value="CAF4204726.1"/>
    <property type="molecule type" value="Genomic_DNA"/>
</dbReference>
<dbReference type="Proteomes" id="UP000677228">
    <property type="component" value="Unassembled WGS sequence"/>
</dbReference>
<dbReference type="EMBL" id="CAJNOK010026013">
    <property type="protein sequence ID" value="CAF1397365.1"/>
    <property type="molecule type" value="Genomic_DNA"/>
</dbReference>